<accession>A0ABQ6CRR8</accession>
<feature type="chain" id="PRO_5046697099" description="Beta-lactamase-related domain-containing protein" evidence="1">
    <location>
        <begin position="26"/>
        <end position="400"/>
    </location>
</feature>
<dbReference type="InterPro" id="IPR001466">
    <property type="entry name" value="Beta-lactam-related"/>
</dbReference>
<dbReference type="PANTHER" id="PTHR46825">
    <property type="entry name" value="D-ALANYL-D-ALANINE-CARBOXYPEPTIDASE/ENDOPEPTIDASE AMPH"/>
    <property type="match status" value="1"/>
</dbReference>
<sequence length="400" mass="42437">MQCSILVRFAFASILSNLVFLTGNAAQTFGAEASNTAPAAACSTGTLSIAGACMSAADAAAGVRAVVEHTMSESKLRAVVVSIRVGGTTVLTQAWGDSVEGVPASVDMHFRNGAIAIAYLTTVLLKLQDDGVLRVDDKLAKWLPDLPQSDKITLTMLANNTSGYADYVPVLPIYANVFRQWTPDELIASALSQPRPCEPGACFTYAHTNYVILGEVLQKATGKDVATLIRDIVVTPLGLSNTRSDQTAFIPEPVLHAYDNDRGHYEDSTTWNPSWTLAEGSIMTTNIADAVTSAIAIGKGSLLSRQAHDLQISPLLVKYPPMSEKLYFGLGVVCTNGWIAQTPSFFGYSAVMAYLPGKDIAIAVTSTSSEGAKTFVGANLLFSNIAGYLSPDQPPTLFAK</sequence>
<gene>
    <name evidence="3" type="primary">lpqK</name>
    <name evidence="3" type="ORF">GCM10007874_39840</name>
</gene>
<dbReference type="InterPro" id="IPR012338">
    <property type="entry name" value="Beta-lactam/transpept-like"/>
</dbReference>
<dbReference type="Pfam" id="PF00144">
    <property type="entry name" value="Beta-lactamase"/>
    <property type="match status" value="1"/>
</dbReference>
<reference evidence="4" key="1">
    <citation type="journal article" date="2019" name="Int. J. Syst. Evol. Microbiol.">
        <title>The Global Catalogue of Microorganisms (GCM) 10K type strain sequencing project: providing services to taxonomists for standard genome sequencing and annotation.</title>
        <authorList>
            <consortium name="The Broad Institute Genomics Platform"/>
            <consortium name="The Broad Institute Genome Sequencing Center for Infectious Disease"/>
            <person name="Wu L."/>
            <person name="Ma J."/>
        </authorList>
    </citation>
    <scope>NUCLEOTIDE SEQUENCE [LARGE SCALE GENOMIC DNA]</scope>
    <source>
        <strain evidence="4">NBRC 101365</strain>
    </source>
</reference>
<feature type="domain" description="Beta-lactamase-related" evidence="2">
    <location>
        <begin position="63"/>
        <end position="376"/>
    </location>
</feature>
<evidence type="ECO:0000313" key="4">
    <source>
        <dbReference type="Proteomes" id="UP001156882"/>
    </source>
</evidence>
<dbReference type="Proteomes" id="UP001156882">
    <property type="component" value="Unassembled WGS sequence"/>
</dbReference>
<feature type="signal peptide" evidence="1">
    <location>
        <begin position="1"/>
        <end position="25"/>
    </location>
</feature>
<name>A0ABQ6CRR8_9HYPH</name>
<dbReference type="RefSeq" id="WP_284314043.1">
    <property type="nucleotide sequence ID" value="NZ_BSPC01000038.1"/>
</dbReference>
<evidence type="ECO:0000259" key="2">
    <source>
        <dbReference type="Pfam" id="PF00144"/>
    </source>
</evidence>
<dbReference type="Gene3D" id="3.40.710.10">
    <property type="entry name" value="DD-peptidase/beta-lactamase superfamily"/>
    <property type="match status" value="1"/>
</dbReference>
<keyword evidence="1" id="KW-0732">Signal</keyword>
<evidence type="ECO:0000256" key="1">
    <source>
        <dbReference type="SAM" id="SignalP"/>
    </source>
</evidence>
<dbReference type="SUPFAM" id="SSF56601">
    <property type="entry name" value="beta-lactamase/transpeptidase-like"/>
    <property type="match status" value="1"/>
</dbReference>
<dbReference type="PANTHER" id="PTHR46825:SF7">
    <property type="entry name" value="D-ALANYL-D-ALANINE CARBOXYPEPTIDASE"/>
    <property type="match status" value="1"/>
</dbReference>
<evidence type="ECO:0000313" key="3">
    <source>
        <dbReference type="EMBL" id="GLS20967.1"/>
    </source>
</evidence>
<dbReference type="EMBL" id="BSPC01000038">
    <property type="protein sequence ID" value="GLS20967.1"/>
    <property type="molecule type" value="Genomic_DNA"/>
</dbReference>
<dbReference type="InterPro" id="IPR050491">
    <property type="entry name" value="AmpC-like"/>
</dbReference>
<keyword evidence="4" id="KW-1185">Reference proteome</keyword>
<comment type="caution">
    <text evidence="3">The sequence shown here is derived from an EMBL/GenBank/DDBJ whole genome shotgun (WGS) entry which is preliminary data.</text>
</comment>
<protein>
    <recommendedName>
        <fullName evidence="2">Beta-lactamase-related domain-containing protein</fullName>
    </recommendedName>
</protein>
<proteinExistence type="predicted"/>
<organism evidence="3 4">
    <name type="scientific">Labrys miyagiensis</name>
    <dbReference type="NCBI Taxonomy" id="346912"/>
    <lineage>
        <taxon>Bacteria</taxon>
        <taxon>Pseudomonadati</taxon>
        <taxon>Pseudomonadota</taxon>
        <taxon>Alphaproteobacteria</taxon>
        <taxon>Hyphomicrobiales</taxon>
        <taxon>Xanthobacteraceae</taxon>
        <taxon>Labrys</taxon>
    </lineage>
</organism>